<organism evidence="1 2">
    <name type="scientific">Solanum commersonii</name>
    <name type="common">Commerson's wild potato</name>
    <name type="synonym">Commerson's nightshade</name>
    <dbReference type="NCBI Taxonomy" id="4109"/>
    <lineage>
        <taxon>Eukaryota</taxon>
        <taxon>Viridiplantae</taxon>
        <taxon>Streptophyta</taxon>
        <taxon>Embryophyta</taxon>
        <taxon>Tracheophyta</taxon>
        <taxon>Spermatophyta</taxon>
        <taxon>Magnoliopsida</taxon>
        <taxon>eudicotyledons</taxon>
        <taxon>Gunneridae</taxon>
        <taxon>Pentapetalae</taxon>
        <taxon>asterids</taxon>
        <taxon>lamiids</taxon>
        <taxon>Solanales</taxon>
        <taxon>Solanaceae</taxon>
        <taxon>Solanoideae</taxon>
        <taxon>Solaneae</taxon>
        <taxon>Solanum</taxon>
    </lineage>
</organism>
<gene>
    <name evidence="1" type="ORF">H5410_051310</name>
</gene>
<proteinExistence type="predicted"/>
<evidence type="ECO:0000313" key="1">
    <source>
        <dbReference type="EMBL" id="KAG5580683.1"/>
    </source>
</evidence>
<protein>
    <recommendedName>
        <fullName evidence="3">Polyprotein protein</fullName>
    </recommendedName>
</protein>
<evidence type="ECO:0000313" key="2">
    <source>
        <dbReference type="Proteomes" id="UP000824120"/>
    </source>
</evidence>
<keyword evidence="2" id="KW-1185">Reference proteome</keyword>
<reference evidence="1 2" key="1">
    <citation type="submission" date="2020-09" db="EMBL/GenBank/DDBJ databases">
        <title>De no assembly of potato wild relative species, Solanum commersonii.</title>
        <authorList>
            <person name="Cho K."/>
        </authorList>
    </citation>
    <scope>NUCLEOTIDE SEQUENCE [LARGE SCALE GENOMIC DNA]</scope>
    <source>
        <strain evidence="1">LZ3.2</strain>
        <tissue evidence="1">Leaf</tissue>
    </source>
</reference>
<dbReference type="AlphaFoldDB" id="A0A9J5WY14"/>
<evidence type="ECO:0008006" key="3">
    <source>
        <dbReference type="Google" id="ProtNLM"/>
    </source>
</evidence>
<accession>A0A9J5WY14</accession>
<dbReference type="EMBL" id="JACXVP010000010">
    <property type="protein sequence ID" value="KAG5580683.1"/>
    <property type="molecule type" value="Genomic_DNA"/>
</dbReference>
<sequence>MGHLAHSADMRATRLEAAVPWMIESAILAALTPLQTSIDDLMGESFEVTTLKAEVANLRKDVDNLKSTDFTSVLEATDDVDAPTKSEIPPVSTRDVLIDDMVADESEAETDEEKIEVPEETIYGDLPVLEEMIVLQISLTETSMAGPSGSNIVDVTPGTDAQDQSIWIEKDVRTLMCKKERMCQVLKEKIKSVRERSSRWITEWFRDAVLDHPKLQTFEDAEGQDRKAMKLAKGHITEWIGELDLLHRMTLHNIFLATINTFLNSLGSYFHYIKFLVENCKTSEYGDKFS</sequence>
<dbReference type="Proteomes" id="UP000824120">
    <property type="component" value="Chromosome 10"/>
</dbReference>
<name>A0A9J5WY14_SOLCO</name>
<comment type="caution">
    <text evidence="1">The sequence shown here is derived from an EMBL/GenBank/DDBJ whole genome shotgun (WGS) entry which is preliminary data.</text>
</comment>